<organism evidence="2 3">
    <name type="scientific">Rudanella paleaurantiibacter</name>
    <dbReference type="NCBI Taxonomy" id="2614655"/>
    <lineage>
        <taxon>Bacteria</taxon>
        <taxon>Pseudomonadati</taxon>
        <taxon>Bacteroidota</taxon>
        <taxon>Cytophagia</taxon>
        <taxon>Cytophagales</taxon>
        <taxon>Cytophagaceae</taxon>
        <taxon>Rudanella</taxon>
    </lineage>
</organism>
<comment type="caution">
    <text evidence="2">The sequence shown here is derived from an EMBL/GenBank/DDBJ whole genome shotgun (WGS) entry which is preliminary data.</text>
</comment>
<dbReference type="AlphaFoldDB" id="A0A7J5TT13"/>
<evidence type="ECO:0000313" key="3">
    <source>
        <dbReference type="Proteomes" id="UP000488299"/>
    </source>
</evidence>
<reference evidence="2 3" key="1">
    <citation type="submission" date="2019-10" db="EMBL/GenBank/DDBJ databases">
        <title>Rudanella paleaurantiibacter sp. nov., isolated from sludge.</title>
        <authorList>
            <person name="Xu S.Q."/>
        </authorList>
    </citation>
    <scope>NUCLEOTIDE SEQUENCE [LARGE SCALE GENOMIC DNA]</scope>
    <source>
        <strain evidence="2 3">HX-22-17</strain>
    </source>
</reference>
<feature type="region of interest" description="Disordered" evidence="1">
    <location>
        <begin position="1"/>
        <end position="20"/>
    </location>
</feature>
<evidence type="ECO:0000256" key="1">
    <source>
        <dbReference type="SAM" id="MobiDB-lite"/>
    </source>
</evidence>
<dbReference type="EMBL" id="WELI01000014">
    <property type="protein sequence ID" value="KAB7726669.1"/>
    <property type="molecule type" value="Genomic_DNA"/>
</dbReference>
<name>A0A7J5TT13_9BACT</name>
<proteinExistence type="predicted"/>
<gene>
    <name evidence="2" type="ORF">F5984_23870</name>
</gene>
<accession>A0A7J5TT13</accession>
<dbReference type="RefSeq" id="WP_152126742.1">
    <property type="nucleotide sequence ID" value="NZ_WELI01000014.1"/>
</dbReference>
<evidence type="ECO:0000313" key="2">
    <source>
        <dbReference type="EMBL" id="KAB7726669.1"/>
    </source>
</evidence>
<keyword evidence="3" id="KW-1185">Reference proteome</keyword>
<protein>
    <submittedName>
        <fullName evidence="2">Uncharacterized protein</fullName>
    </submittedName>
</protein>
<dbReference type="Proteomes" id="UP000488299">
    <property type="component" value="Unassembled WGS sequence"/>
</dbReference>
<sequence>MNPSTEPDAARRSVAQPDATHEDFVVVQPAQPEIGVSPFLATTDEDFVVVPDSDQEGESVELPEVDLTDYVDSWTPIVPKIAALISHELWPQLRSYLESLPQFGDTNLERVVNAVAEDVGVGAANPDGVGEGHAGDRHTEGFAFYASLFDEMAHESELAEV</sequence>